<evidence type="ECO:0000313" key="3">
    <source>
        <dbReference type="Proteomes" id="UP000544331"/>
    </source>
</evidence>
<accession>A0A8H6DKL0</accession>
<evidence type="ECO:0000313" key="2">
    <source>
        <dbReference type="EMBL" id="KAF5720090.1"/>
    </source>
</evidence>
<sequence length="1392" mass="157247">MTSASNVVIPVLVDCFMFNQGVFSPEKLSDVKIAPITQPNYTFLRYDRQYLANDIMRHVDLHGSGKATSNPRYTDLGTEKPFENRQGVYVHWMVPRPYRSGNASTKSEKNPENDEGQPASRETKNDQARLGNPQFPSVPSRWLVIRHIHSVGPEDEEALKAKLIPEVTGWVVESSHLRNIDQLERDIDLQTGVSPYITPKAERSVENGKEVDNIEISKQAEMFLGSKWPADSWTEHGTASKHEHVNLDLSSSSNQLFADYQPHNSNVFSIIDTLQYQDGSTVRRVNSADISYYVIGWHSDETHDLFYTKGESVERGSRLDSLRLELRKTNSQLIEKWRADHDPTKSICHGARYNIQWHAEKKPSVPGDYFGSQLMKKSMLSVGTTPLDSIIAFAKGQIKEGEKDIEIDNLLQDLKKLEAQVVARDDGVEGQLKAASDISSPTFKRHDGGKHVYFADTRGRSNSGPQLHMSKAVSEPPTEDQKKLVLELNRQHQRSDAAERLSKKLRWDMFALWWSLLSDLGTNKPVDKVEDLRAHLLERATNVINAIKPPKLDPTGKSAESKVVDEEQIQTGVLEPFFQPSDPLLLVAGVPSAWPHDYLDKLIVRLQWQIVDSPNASPLPAPLHDFSETILPKVIPHELLKVAQVLVKEFHQLHPATTAFNIEGNQTTPLYHDHPLTPDGLPDESQWRDRWHGQPFFPLYLEWEVHYVHVPYRYWKAHDTSLDGEDQSKLRYTIQTAKSTDQKGTLDDSNGVKGEGERVFAGRSLILPQPGFSLESKVLSLFSQLAEDPLEKIISKDGQEKLVGKLRHLPFLSTYLTGFTDHLITRLQGTHVKPNNRSPTGSSIPIQGAIDHARNAGTHFSDLDLRLIAEESDVTPYSSTIQLKDPQVSAFKPVTHGQFRFTKLNIIDKFGQAIHAIDPAIKERPVSTKPCSGEYFAPQVLFRDSAKETVAPGDYCYLQIPPQINQPARLNASFVDLTPIEKGRDLYWKPTSEWDNPVWGWIVINYANYGLQFFLGDGTFYREVRIGGPGGSLPSPEWLPFEPKKLAEDNPLSKDPRNQQLDNLVKELGNNAGFLRSFVSMVDKCMATLVPAPASYSEQMSSVVGRPLALVNTGWSLELAVEPYTSQMIDDLPYLPLELAKQDSLSQKPKDPVYEFAMKLGSREPAHEATVGYFPAKGEPKLGDAIDLQQLYTYYGDFSDKRMHKINDTELPKLKAFYYDPTLRSEFVLDILRCSQQKVFATIMDPFASIHAYTSLLPNKELMLPPWITQSAFSKMTTFFRIGPLLLTRDVPPLNNPDQRTVDEVAKPVDQPKLSANSIPASELGTWNWLQPYYDRNSEEDKPEGTENIVHTRFRLDKVDHRMRFEEAPYTATEGYLQLCEPSEQAKEQGKS</sequence>
<organism evidence="2 3">
    <name type="scientific">Fusarium mundagurra</name>
    <dbReference type="NCBI Taxonomy" id="1567541"/>
    <lineage>
        <taxon>Eukaryota</taxon>
        <taxon>Fungi</taxon>
        <taxon>Dikarya</taxon>
        <taxon>Ascomycota</taxon>
        <taxon>Pezizomycotina</taxon>
        <taxon>Sordariomycetes</taxon>
        <taxon>Hypocreomycetidae</taxon>
        <taxon>Hypocreales</taxon>
        <taxon>Nectriaceae</taxon>
        <taxon>Fusarium</taxon>
        <taxon>Fusarium fujikuroi species complex</taxon>
    </lineage>
</organism>
<comment type="caution">
    <text evidence="2">The sequence shown here is derived from an EMBL/GenBank/DDBJ whole genome shotgun (WGS) entry which is preliminary data.</text>
</comment>
<reference evidence="2 3" key="1">
    <citation type="submission" date="2020-05" db="EMBL/GenBank/DDBJ databases">
        <title>Identification and distribution of gene clusters putatively required for synthesis of sphingolipid metabolism inhibitors in phylogenetically diverse species of the filamentous fungus Fusarium.</title>
        <authorList>
            <person name="Kim H.-S."/>
            <person name="Busman M."/>
            <person name="Brown D.W."/>
            <person name="Divon H."/>
            <person name="Uhlig S."/>
            <person name="Proctor R.H."/>
        </authorList>
    </citation>
    <scope>NUCLEOTIDE SEQUENCE [LARGE SCALE GENOMIC DNA]</scope>
    <source>
        <strain evidence="2 3">NRRL 66235</strain>
    </source>
</reference>
<dbReference type="EMBL" id="JAAOAN010000133">
    <property type="protein sequence ID" value="KAF5720090.1"/>
    <property type="molecule type" value="Genomic_DNA"/>
</dbReference>
<dbReference type="Proteomes" id="UP000544331">
    <property type="component" value="Unassembled WGS sequence"/>
</dbReference>
<feature type="region of interest" description="Disordered" evidence="1">
    <location>
        <begin position="457"/>
        <end position="479"/>
    </location>
</feature>
<protein>
    <submittedName>
        <fullName evidence="2">Uncharacterized protein</fullName>
    </submittedName>
</protein>
<proteinExistence type="predicted"/>
<evidence type="ECO:0000256" key="1">
    <source>
        <dbReference type="SAM" id="MobiDB-lite"/>
    </source>
</evidence>
<gene>
    <name evidence="2" type="ORF">FMUND_4374</name>
</gene>
<keyword evidence="3" id="KW-1185">Reference proteome</keyword>
<dbReference type="OrthoDB" id="2992173at2759"/>
<name>A0A8H6DKL0_9HYPO</name>
<feature type="region of interest" description="Disordered" evidence="1">
    <location>
        <begin position="100"/>
        <end position="135"/>
    </location>
</feature>